<accession>A0ABT3QX39</accession>
<protein>
    <submittedName>
        <fullName evidence="3">DUF2264 domain-containing protein</fullName>
    </submittedName>
</protein>
<dbReference type="Proteomes" id="UP001300261">
    <property type="component" value="Unassembled WGS sequence"/>
</dbReference>
<dbReference type="PIRSF" id="PIRSF014753">
    <property type="entry name" value="UCP014753"/>
    <property type="match status" value="1"/>
</dbReference>
<feature type="domain" description="DUF2264" evidence="2">
    <location>
        <begin position="361"/>
        <end position="574"/>
    </location>
</feature>
<dbReference type="EMBL" id="JAPEVI010000002">
    <property type="protein sequence ID" value="MCX2721498.1"/>
    <property type="molecule type" value="Genomic_DNA"/>
</dbReference>
<dbReference type="PANTHER" id="PTHR35339:SF4">
    <property type="entry name" value="LINALOOL DEHYDRATASE_ISOMERASE DOMAIN-CONTAINING PROTEIN"/>
    <property type="match status" value="1"/>
</dbReference>
<evidence type="ECO:0000313" key="4">
    <source>
        <dbReference type="Proteomes" id="UP001300261"/>
    </source>
</evidence>
<dbReference type="Pfam" id="PF20938">
    <property type="entry name" value="DUF2264_C"/>
    <property type="match status" value="1"/>
</dbReference>
<proteinExistence type="predicted"/>
<keyword evidence="4" id="KW-1185">Reference proteome</keyword>
<reference evidence="3 4" key="1">
    <citation type="journal article" date="2016" name="Int. J. Syst. Evol. Microbiol.">
        <title>Labrenzia salina sp. nov., isolated from the rhizosphere of the halophyte Arthrocnemum macrostachyum.</title>
        <authorList>
            <person name="Camacho M."/>
            <person name="Redondo-Gomez S."/>
            <person name="Rodriguez-Llorente I."/>
            <person name="Rohde M."/>
            <person name="Sproer C."/>
            <person name="Schumann P."/>
            <person name="Klenk H.P."/>
            <person name="Montero-Calasanz M.D.C."/>
        </authorList>
    </citation>
    <scope>NUCLEOTIDE SEQUENCE [LARGE SCALE GENOMIC DNA]</scope>
    <source>
        <strain evidence="3 4">DSM 29163</strain>
    </source>
</reference>
<evidence type="ECO:0000259" key="2">
    <source>
        <dbReference type="Pfam" id="PF20938"/>
    </source>
</evidence>
<name>A0ABT3QX39_9HYPH</name>
<organism evidence="3 4">
    <name type="scientific">Roseibium salinum</name>
    <dbReference type="NCBI Taxonomy" id="1604349"/>
    <lineage>
        <taxon>Bacteria</taxon>
        <taxon>Pseudomonadati</taxon>
        <taxon>Pseudomonadota</taxon>
        <taxon>Alphaproteobacteria</taxon>
        <taxon>Hyphomicrobiales</taxon>
        <taxon>Stappiaceae</taxon>
        <taxon>Roseibium</taxon>
    </lineage>
</organism>
<dbReference type="RefSeq" id="WP_265961194.1">
    <property type="nucleotide sequence ID" value="NZ_JAPEVI010000002.1"/>
</dbReference>
<dbReference type="InterPro" id="IPR049349">
    <property type="entry name" value="DUF2264_N"/>
</dbReference>
<evidence type="ECO:0000259" key="1">
    <source>
        <dbReference type="Pfam" id="PF10022"/>
    </source>
</evidence>
<dbReference type="InterPro" id="IPR016624">
    <property type="entry name" value="UCP014753"/>
</dbReference>
<feature type="domain" description="DUF2264" evidence="1">
    <location>
        <begin position="15"/>
        <end position="353"/>
    </location>
</feature>
<evidence type="ECO:0000313" key="3">
    <source>
        <dbReference type="EMBL" id="MCX2721498.1"/>
    </source>
</evidence>
<sequence length="606" mass="67570">MTIGTHPLSGNPLQTRADVQRAAGDLFKPLLPYFSPSGARVRLSAMAAHFDQAAAELEGFARPLWGIAPLVAGGGRFEHWDLYRRGLVCGTDPEHPDYWGDITDIDQRQVELAAIGFTLRIAREHIWDPLDDVQKKQVAAYLLAGRERDYVNSNWKFFRILVDIGLIHCGIEPGAEKREIYLDDIDGFVMENGWYRDGPIRSADHYIPFAFHYYGLIHAALSGDAARAARYRERAAEFAGAIRHWYAADGSALPFGRSLTYRFAHAGFWGALAFAGVEALPWGQIKGYYLRNLRWWARQPMFERDGVLSVGYCYPNLLVSEGYNSAGSPYWAMKAFLPLALPQDHPFWSAEEEAPDDGETPVPLREAGMVMQKLPAHTVALSSGQHYARWRGTAEKYGKFAYSTRYGFSIEANDRHFPSAACDNALVFSRDGLHFRMREDNEAVLIAGDRLYAKWRVFEDVSVETWLVPAGDWHIRLHEVTTPYRLDVAEGGFAIAKPEFRAWTEEVSGACAQVATAADISVIIGNDSRTPCVLSPLSNTNVMAARTLVPQLRDTLEAGTTRLACAVLAQPAQAGEVPPPQPEFPEIDDLRELFASTGRSVPVFEK</sequence>
<dbReference type="Pfam" id="PF10022">
    <property type="entry name" value="DUF2264"/>
    <property type="match status" value="1"/>
</dbReference>
<gene>
    <name evidence="3" type="ORF">ON753_03625</name>
</gene>
<comment type="caution">
    <text evidence="3">The sequence shown here is derived from an EMBL/GenBank/DDBJ whole genome shotgun (WGS) entry which is preliminary data.</text>
</comment>
<dbReference type="InterPro" id="IPR049237">
    <property type="entry name" value="DUF2264_C"/>
</dbReference>
<dbReference type="PANTHER" id="PTHR35339">
    <property type="entry name" value="LINALOOL DEHYDRATASE_ISOMERASE DOMAIN-CONTAINING PROTEIN"/>
    <property type="match status" value="1"/>
</dbReference>